<keyword evidence="2" id="KW-1185">Reference proteome</keyword>
<evidence type="ECO:0000313" key="1">
    <source>
        <dbReference type="EMBL" id="CAG7727703.1"/>
    </source>
</evidence>
<protein>
    <submittedName>
        <fullName evidence="1">Uncharacterized protein</fullName>
    </submittedName>
</protein>
<comment type="caution">
    <text evidence="1">The sequence shown here is derived from an EMBL/GenBank/DDBJ whole genome shotgun (WGS) entry which is preliminary data.</text>
</comment>
<evidence type="ECO:0000313" key="2">
    <source>
        <dbReference type="Proteomes" id="UP000708208"/>
    </source>
</evidence>
<gene>
    <name evidence="1" type="ORF">AFUS01_LOCUS16533</name>
</gene>
<sequence>MRQPVPETLTHSYKIYGVVVCRDLTTVECTEINIFVFPTEEKSRSVCSRVVSHSVVCEGADEAIALPHFIWQSSSTAKQYFPTGRLPRSAKILLENLSHFCCSICG</sequence>
<dbReference type="Proteomes" id="UP000708208">
    <property type="component" value="Unassembled WGS sequence"/>
</dbReference>
<reference evidence="1" key="1">
    <citation type="submission" date="2021-06" db="EMBL/GenBank/DDBJ databases">
        <authorList>
            <person name="Hodson N. C."/>
            <person name="Mongue J. A."/>
            <person name="Jaron S. K."/>
        </authorList>
    </citation>
    <scope>NUCLEOTIDE SEQUENCE</scope>
</reference>
<dbReference type="EMBL" id="CAJVCH010152666">
    <property type="protein sequence ID" value="CAG7727703.1"/>
    <property type="molecule type" value="Genomic_DNA"/>
</dbReference>
<accession>A0A8J2JUG5</accession>
<name>A0A8J2JUG5_9HEXA</name>
<organism evidence="1 2">
    <name type="scientific">Allacma fusca</name>
    <dbReference type="NCBI Taxonomy" id="39272"/>
    <lineage>
        <taxon>Eukaryota</taxon>
        <taxon>Metazoa</taxon>
        <taxon>Ecdysozoa</taxon>
        <taxon>Arthropoda</taxon>
        <taxon>Hexapoda</taxon>
        <taxon>Collembola</taxon>
        <taxon>Symphypleona</taxon>
        <taxon>Sminthuridae</taxon>
        <taxon>Allacma</taxon>
    </lineage>
</organism>
<proteinExistence type="predicted"/>
<dbReference type="AlphaFoldDB" id="A0A8J2JUG5"/>